<dbReference type="Pfam" id="PF02518">
    <property type="entry name" value="HATPase_c"/>
    <property type="match status" value="1"/>
</dbReference>
<dbReference type="SMART" id="SM00388">
    <property type="entry name" value="HisKA"/>
    <property type="match status" value="1"/>
</dbReference>
<dbReference type="CDD" id="cd06225">
    <property type="entry name" value="HAMP"/>
    <property type="match status" value="1"/>
</dbReference>
<evidence type="ECO:0000259" key="16">
    <source>
        <dbReference type="PROSITE" id="PS50109"/>
    </source>
</evidence>
<keyword evidence="4" id="KW-1003">Cell membrane</keyword>
<keyword evidence="14 15" id="KW-0472">Membrane</keyword>
<dbReference type="InterPro" id="IPR003660">
    <property type="entry name" value="HAMP_dom"/>
</dbReference>
<keyword evidence="10 18" id="KW-0418">Kinase</keyword>
<evidence type="ECO:0000256" key="15">
    <source>
        <dbReference type="SAM" id="Phobius"/>
    </source>
</evidence>
<accession>A0A0K8P3Q0</accession>
<reference evidence="18 19" key="2">
    <citation type="journal article" date="2016" name="Science">
        <title>A bacterium that degrades and assimilates poly(ethylene terephthalate).</title>
        <authorList>
            <person name="Yoshida S."/>
            <person name="Hiraga K."/>
            <person name="Takehana T."/>
            <person name="Taniguchi I."/>
            <person name="Yamaji H."/>
            <person name="Maeda Y."/>
            <person name="Toyohara K."/>
            <person name="Miyamoto K."/>
            <person name="Kimura Y."/>
            <person name="Oda K."/>
        </authorList>
    </citation>
    <scope>NUCLEOTIDE SEQUENCE [LARGE SCALE GENOMIC DNA]</scope>
    <source>
        <strain evidence="19">NBRC 110686 / TISTR 2288 / 201-F6</strain>
    </source>
</reference>
<dbReference type="InterPro" id="IPR005467">
    <property type="entry name" value="His_kinase_dom"/>
</dbReference>
<dbReference type="Gene3D" id="1.10.8.500">
    <property type="entry name" value="HAMP domain in histidine kinase"/>
    <property type="match status" value="1"/>
</dbReference>
<dbReference type="InterPro" id="IPR003661">
    <property type="entry name" value="HisK_dim/P_dom"/>
</dbReference>
<dbReference type="Pfam" id="PF16524">
    <property type="entry name" value="RisS_PPD"/>
    <property type="match status" value="1"/>
</dbReference>
<comment type="caution">
    <text evidence="18">The sequence shown here is derived from an EMBL/GenBank/DDBJ whole genome shotgun (WGS) entry which is preliminary data.</text>
</comment>
<dbReference type="InterPro" id="IPR003594">
    <property type="entry name" value="HATPase_dom"/>
</dbReference>
<dbReference type="PANTHER" id="PTHR44936">
    <property type="entry name" value="SENSOR PROTEIN CREC"/>
    <property type="match status" value="1"/>
</dbReference>
<evidence type="ECO:0000259" key="17">
    <source>
        <dbReference type="PROSITE" id="PS50885"/>
    </source>
</evidence>
<dbReference type="EC" id="2.7.13.3" evidence="3"/>
<feature type="domain" description="Histidine kinase" evidence="16">
    <location>
        <begin position="237"/>
        <end position="442"/>
    </location>
</feature>
<evidence type="ECO:0000256" key="2">
    <source>
        <dbReference type="ARBA" id="ARBA00004429"/>
    </source>
</evidence>
<dbReference type="AlphaFoldDB" id="A0A0K8P3Q0"/>
<feature type="domain" description="HAMP" evidence="17">
    <location>
        <begin position="176"/>
        <end position="229"/>
    </location>
</feature>
<dbReference type="STRING" id="1547922.ISF6_3039"/>
<dbReference type="Pfam" id="PF00672">
    <property type="entry name" value="HAMP"/>
    <property type="match status" value="1"/>
</dbReference>
<feature type="transmembrane region" description="Helical" evidence="15">
    <location>
        <begin position="156"/>
        <end position="178"/>
    </location>
</feature>
<reference evidence="19" key="1">
    <citation type="submission" date="2015-07" db="EMBL/GenBank/DDBJ databases">
        <title>Discovery of a poly(ethylene terephthalate assimilation.</title>
        <authorList>
            <person name="Yoshida S."/>
            <person name="Hiraga K."/>
            <person name="Takehana T."/>
            <person name="Taniguchi I."/>
            <person name="Yamaji H."/>
            <person name="Maeda Y."/>
            <person name="Toyohara K."/>
            <person name="Miyamoto K."/>
            <person name="Kimura Y."/>
            <person name="Oda K."/>
        </authorList>
    </citation>
    <scope>NUCLEOTIDE SEQUENCE [LARGE SCALE GENOMIC DNA]</scope>
    <source>
        <strain evidence="19">NBRC 110686 / TISTR 2288 / 201-F6</strain>
    </source>
</reference>
<evidence type="ECO:0000256" key="5">
    <source>
        <dbReference type="ARBA" id="ARBA00022519"/>
    </source>
</evidence>
<evidence type="ECO:0000256" key="3">
    <source>
        <dbReference type="ARBA" id="ARBA00012438"/>
    </source>
</evidence>
<dbReference type="PROSITE" id="PS50109">
    <property type="entry name" value="HIS_KIN"/>
    <property type="match status" value="1"/>
</dbReference>
<dbReference type="SMART" id="SM00304">
    <property type="entry name" value="HAMP"/>
    <property type="match status" value="1"/>
</dbReference>
<dbReference type="InterPro" id="IPR036890">
    <property type="entry name" value="HATPase_C_sf"/>
</dbReference>
<dbReference type="InterPro" id="IPR038421">
    <property type="entry name" value="RisS_PPD_sf"/>
</dbReference>
<dbReference type="InterPro" id="IPR036097">
    <property type="entry name" value="HisK_dim/P_sf"/>
</dbReference>
<keyword evidence="11" id="KW-0067">ATP-binding</keyword>
<evidence type="ECO:0000313" key="19">
    <source>
        <dbReference type="Proteomes" id="UP000037660"/>
    </source>
</evidence>
<organism evidence="18 19">
    <name type="scientific">Piscinibacter sakaiensis</name>
    <name type="common">Ideonella sakaiensis</name>
    <dbReference type="NCBI Taxonomy" id="1547922"/>
    <lineage>
        <taxon>Bacteria</taxon>
        <taxon>Pseudomonadati</taxon>
        <taxon>Pseudomonadota</taxon>
        <taxon>Betaproteobacteria</taxon>
        <taxon>Burkholderiales</taxon>
        <taxon>Sphaerotilaceae</taxon>
        <taxon>Piscinibacter</taxon>
    </lineage>
</organism>
<dbReference type="SUPFAM" id="SSF55874">
    <property type="entry name" value="ATPase domain of HSP90 chaperone/DNA topoisomerase II/histidine kinase"/>
    <property type="match status" value="1"/>
</dbReference>
<evidence type="ECO:0000256" key="8">
    <source>
        <dbReference type="ARBA" id="ARBA00022692"/>
    </source>
</evidence>
<dbReference type="SMART" id="SM00387">
    <property type="entry name" value="HATPase_c"/>
    <property type="match status" value="1"/>
</dbReference>
<dbReference type="GO" id="GO:0005524">
    <property type="term" value="F:ATP binding"/>
    <property type="evidence" value="ECO:0007669"/>
    <property type="project" value="UniProtKB-KW"/>
</dbReference>
<keyword evidence="13" id="KW-0902">Two-component regulatory system</keyword>
<evidence type="ECO:0000256" key="4">
    <source>
        <dbReference type="ARBA" id="ARBA00022475"/>
    </source>
</evidence>
<evidence type="ECO:0000256" key="6">
    <source>
        <dbReference type="ARBA" id="ARBA00022553"/>
    </source>
</evidence>
<dbReference type="GO" id="GO:0000155">
    <property type="term" value="F:phosphorelay sensor kinase activity"/>
    <property type="evidence" value="ECO:0007669"/>
    <property type="project" value="InterPro"/>
</dbReference>
<evidence type="ECO:0000256" key="11">
    <source>
        <dbReference type="ARBA" id="ARBA00022840"/>
    </source>
</evidence>
<dbReference type="PRINTS" id="PR00344">
    <property type="entry name" value="BCTRLSENSOR"/>
</dbReference>
<dbReference type="Gene3D" id="1.10.287.130">
    <property type="match status" value="1"/>
</dbReference>
<sequence>MPRQQLALSLFWRTFFLLAILLAGGVFAWTQTFRALEFEPRAVQAAQQIASLVNLSRTVLTSVDGINRVALVKSMGDPAGVKLTPREPNDRWTRYEVDRFTQAIGHELRSRLGPDTLVAASVNGVPGLWVGFSIDKDPYWVLADATRLAPLTLGTWLTWVGIALLATMLGSAAVARLINQPLRDLSSATSRIREGEYDSRLDETTRTSEIRQVNMGFNRMARELAKVEEDRAVMLAGISHDLRTPLARLRLETEMSVADEEARRYMAADIAQLDAIIDKFLDYARPGEVKLVPIPLAALVEREMASFRDPSQIRIESRVSPQTRVLADETELGRVLQNLFENARRYGRHGDDAAAEVLVSETRQGGGVTLTVRDYGPGVDPRKLGQITTPFYRGDSARTAATGAGLGLAIVDKAVQRMGGLFEASNAADGGFQVQIHLKKAA</sequence>
<dbReference type="PROSITE" id="PS50885">
    <property type="entry name" value="HAMP"/>
    <property type="match status" value="1"/>
</dbReference>
<evidence type="ECO:0000256" key="14">
    <source>
        <dbReference type="ARBA" id="ARBA00023136"/>
    </source>
</evidence>
<evidence type="ECO:0000256" key="10">
    <source>
        <dbReference type="ARBA" id="ARBA00022777"/>
    </source>
</evidence>
<dbReference type="RefSeq" id="WP_054021131.1">
    <property type="nucleotide sequence ID" value="NZ_BBYR01000043.1"/>
</dbReference>
<evidence type="ECO:0000256" key="7">
    <source>
        <dbReference type="ARBA" id="ARBA00022679"/>
    </source>
</evidence>
<keyword evidence="7" id="KW-0808">Transferase</keyword>
<dbReference type="Gene3D" id="3.30.450.300">
    <property type="entry name" value="Sensor histidine kinase RisS, periplasmic domain"/>
    <property type="match status" value="1"/>
</dbReference>
<dbReference type="SUPFAM" id="SSF47384">
    <property type="entry name" value="Homodimeric domain of signal transducing histidine kinase"/>
    <property type="match status" value="1"/>
</dbReference>
<dbReference type="InterPro" id="IPR004358">
    <property type="entry name" value="Sig_transdc_His_kin-like_C"/>
</dbReference>
<dbReference type="SUPFAM" id="SSF158472">
    <property type="entry name" value="HAMP domain-like"/>
    <property type="match status" value="1"/>
</dbReference>
<dbReference type="InterPro" id="IPR032408">
    <property type="entry name" value="RisS_PPD"/>
</dbReference>
<protein>
    <recommendedName>
        <fullName evidence="3">histidine kinase</fullName>
        <ecNumber evidence="3">2.7.13.3</ecNumber>
    </recommendedName>
</protein>
<keyword evidence="6" id="KW-0597">Phosphoprotein</keyword>
<keyword evidence="12 15" id="KW-1133">Transmembrane helix</keyword>
<evidence type="ECO:0000256" key="13">
    <source>
        <dbReference type="ARBA" id="ARBA00023012"/>
    </source>
</evidence>
<comment type="catalytic activity">
    <reaction evidence="1">
        <text>ATP + protein L-histidine = ADP + protein N-phospho-L-histidine.</text>
        <dbReference type="EC" id="2.7.13.3"/>
    </reaction>
</comment>
<dbReference type="EMBL" id="BBYR01000043">
    <property type="protein sequence ID" value="GAP37184.1"/>
    <property type="molecule type" value="Genomic_DNA"/>
</dbReference>
<evidence type="ECO:0000256" key="9">
    <source>
        <dbReference type="ARBA" id="ARBA00022741"/>
    </source>
</evidence>
<name>A0A0K8P3Q0_PISS1</name>
<dbReference type="InterPro" id="IPR050980">
    <property type="entry name" value="2C_sensor_his_kinase"/>
</dbReference>
<evidence type="ECO:0000256" key="1">
    <source>
        <dbReference type="ARBA" id="ARBA00000085"/>
    </source>
</evidence>
<dbReference type="CDD" id="cd00082">
    <property type="entry name" value="HisKA"/>
    <property type="match status" value="1"/>
</dbReference>
<evidence type="ECO:0000313" key="18">
    <source>
        <dbReference type="EMBL" id="GAP37184.1"/>
    </source>
</evidence>
<keyword evidence="5" id="KW-0997">Cell inner membrane</keyword>
<dbReference type="Pfam" id="PF00512">
    <property type="entry name" value="HisKA"/>
    <property type="match status" value="1"/>
</dbReference>
<dbReference type="GO" id="GO:0005886">
    <property type="term" value="C:plasma membrane"/>
    <property type="evidence" value="ECO:0007669"/>
    <property type="project" value="UniProtKB-SubCell"/>
</dbReference>
<dbReference type="Gene3D" id="3.30.565.10">
    <property type="entry name" value="Histidine kinase-like ATPase, C-terminal domain"/>
    <property type="match status" value="1"/>
</dbReference>
<dbReference type="OrthoDB" id="9804645at2"/>
<dbReference type="PANTHER" id="PTHR44936:SF5">
    <property type="entry name" value="SENSOR HISTIDINE KINASE ENVZ"/>
    <property type="match status" value="1"/>
</dbReference>
<keyword evidence="19" id="KW-1185">Reference proteome</keyword>
<gene>
    <name evidence="18" type="ORF">ISF6_3039</name>
</gene>
<comment type="subcellular location">
    <subcellularLocation>
        <location evidence="2">Cell inner membrane</location>
        <topology evidence="2">Multi-pass membrane protein</topology>
    </subcellularLocation>
</comment>
<dbReference type="Proteomes" id="UP000037660">
    <property type="component" value="Unassembled WGS sequence"/>
</dbReference>
<evidence type="ECO:0000256" key="12">
    <source>
        <dbReference type="ARBA" id="ARBA00022989"/>
    </source>
</evidence>
<keyword evidence="8 15" id="KW-0812">Transmembrane</keyword>
<proteinExistence type="predicted"/>
<keyword evidence="9" id="KW-0547">Nucleotide-binding</keyword>